<accession>A0A7S3LMN6</accession>
<dbReference type="EMBL" id="HBIN01008780">
    <property type="protein sequence ID" value="CAE0436249.1"/>
    <property type="molecule type" value="Transcribed_RNA"/>
</dbReference>
<sequence>MIPTRSRGEKYYGYWEDTKPGKIEAAVHVSNVLNLLALILFFFVIFSPFTVWSINSAIDGRFGTGPFVSSSSTQDWVCDGSEWCGSNNSTRIPAQWNIWSIVANSQTACSNGTNIYSDWSKPYGFCEKVDGEFKVIPKILAIQSFQILGFIFILFATCAGCSVRYSRSSGVFFAATLTFVAMVSTLASFSLMATTMWYQDLRSSKGTYLPVFSGDGRLYAMPVHSWNYGAAFGLVIVCWVWTLFAFRYYIYLGRLINDELDERSAKFEAETTDNETSASKFYDVVEKQDVVQS</sequence>
<dbReference type="AlphaFoldDB" id="A0A7S3LMN6"/>
<keyword evidence="1" id="KW-0472">Membrane</keyword>
<name>A0A7S3LMN6_9STRA</name>
<feature type="transmembrane region" description="Helical" evidence="1">
    <location>
        <begin position="228"/>
        <end position="250"/>
    </location>
</feature>
<gene>
    <name evidence="2" type="ORF">ASTO00021_LOCUS6516</name>
</gene>
<evidence type="ECO:0000256" key="1">
    <source>
        <dbReference type="SAM" id="Phobius"/>
    </source>
</evidence>
<feature type="transmembrane region" description="Helical" evidence="1">
    <location>
        <begin position="32"/>
        <end position="54"/>
    </location>
</feature>
<feature type="transmembrane region" description="Helical" evidence="1">
    <location>
        <begin position="139"/>
        <end position="159"/>
    </location>
</feature>
<keyword evidence="1" id="KW-1133">Transmembrane helix</keyword>
<proteinExistence type="predicted"/>
<feature type="transmembrane region" description="Helical" evidence="1">
    <location>
        <begin position="171"/>
        <end position="198"/>
    </location>
</feature>
<keyword evidence="1" id="KW-0812">Transmembrane</keyword>
<protein>
    <submittedName>
        <fullName evidence="2">Uncharacterized protein</fullName>
    </submittedName>
</protein>
<evidence type="ECO:0000313" key="2">
    <source>
        <dbReference type="EMBL" id="CAE0436249.1"/>
    </source>
</evidence>
<organism evidence="2">
    <name type="scientific">Aplanochytrium stocchinoi</name>
    <dbReference type="NCBI Taxonomy" id="215587"/>
    <lineage>
        <taxon>Eukaryota</taxon>
        <taxon>Sar</taxon>
        <taxon>Stramenopiles</taxon>
        <taxon>Bigyra</taxon>
        <taxon>Labyrinthulomycetes</taxon>
        <taxon>Thraustochytrida</taxon>
        <taxon>Thraustochytriidae</taxon>
        <taxon>Aplanochytrium</taxon>
    </lineage>
</organism>
<reference evidence="2" key="1">
    <citation type="submission" date="2021-01" db="EMBL/GenBank/DDBJ databases">
        <authorList>
            <person name="Corre E."/>
            <person name="Pelletier E."/>
            <person name="Niang G."/>
            <person name="Scheremetjew M."/>
            <person name="Finn R."/>
            <person name="Kale V."/>
            <person name="Holt S."/>
            <person name="Cochrane G."/>
            <person name="Meng A."/>
            <person name="Brown T."/>
            <person name="Cohen L."/>
        </authorList>
    </citation>
    <scope>NUCLEOTIDE SEQUENCE</scope>
    <source>
        <strain evidence="2">GSBS06</strain>
    </source>
</reference>